<dbReference type="Pfam" id="PF01408">
    <property type="entry name" value="GFO_IDH_MocA"/>
    <property type="match status" value="1"/>
</dbReference>
<proteinExistence type="predicted"/>
<dbReference type="InterPro" id="IPR055170">
    <property type="entry name" value="GFO_IDH_MocA-like_dom"/>
</dbReference>
<dbReference type="Gene3D" id="3.30.360.10">
    <property type="entry name" value="Dihydrodipicolinate Reductase, domain 2"/>
    <property type="match status" value="1"/>
</dbReference>
<evidence type="ECO:0000259" key="2">
    <source>
        <dbReference type="Pfam" id="PF01408"/>
    </source>
</evidence>
<protein>
    <submittedName>
        <fullName evidence="4">Gfo/Idh/MocA family oxidoreductase</fullName>
    </submittedName>
</protein>
<dbReference type="PANTHER" id="PTHR43818">
    <property type="entry name" value="BCDNA.GH03377"/>
    <property type="match status" value="1"/>
</dbReference>
<keyword evidence="1" id="KW-0560">Oxidoreductase</keyword>
<comment type="caution">
    <text evidence="4">The sequence shown here is derived from an EMBL/GenBank/DDBJ whole genome shotgun (WGS) entry which is preliminary data.</text>
</comment>
<name>A0A7X1E4K3_9BACT</name>
<dbReference type="PANTHER" id="PTHR43818:SF11">
    <property type="entry name" value="BCDNA.GH03377"/>
    <property type="match status" value="1"/>
</dbReference>
<evidence type="ECO:0000313" key="4">
    <source>
        <dbReference type="EMBL" id="MBC2602149.1"/>
    </source>
</evidence>
<reference evidence="4 5" key="1">
    <citation type="submission" date="2020-07" db="EMBL/GenBank/DDBJ databases">
        <authorList>
            <person name="Feng X."/>
        </authorList>
    </citation>
    <scope>NUCLEOTIDE SEQUENCE [LARGE SCALE GENOMIC DNA]</scope>
    <source>
        <strain evidence="4 5">JCM14086</strain>
    </source>
</reference>
<evidence type="ECO:0000313" key="5">
    <source>
        <dbReference type="Proteomes" id="UP000525652"/>
    </source>
</evidence>
<feature type="domain" description="Gfo/Idh/MocA-like oxidoreductase N-terminal" evidence="2">
    <location>
        <begin position="14"/>
        <end position="140"/>
    </location>
</feature>
<keyword evidence="5" id="KW-1185">Reference proteome</keyword>
<dbReference type="EMBL" id="JACHVA010000082">
    <property type="protein sequence ID" value="MBC2602149.1"/>
    <property type="molecule type" value="Genomic_DNA"/>
</dbReference>
<evidence type="ECO:0000256" key="1">
    <source>
        <dbReference type="ARBA" id="ARBA00023002"/>
    </source>
</evidence>
<dbReference type="InterPro" id="IPR036291">
    <property type="entry name" value="NAD(P)-bd_dom_sf"/>
</dbReference>
<sequence length="404" mass="45189">MTKELGGAELSLPLRVGLIGVSGYGRCHYEAIRSLEEEGLVSLVAATVINPDEEVECCREMRANGCRIYDDYQTMIRCESGRTDLYCIPTGIEWHCQMTLDALEAGCHVLVEKPVAGSAEEAQAMREAEKHSGLRVFVGFQNLFADDLWKTKQLLVNGTIGTLRRVRVSALWPRGIRYYERTRWAGRLMHRGKAVFDSPVNNAMAHFIMMALFFSGTRVSEASRVRQIRAHLMRVQSIESFDTCSMELITESGVTVLVNMSHSTREYRPAELVLEGTEGECRWGEKTGVQFESGEFGKPKANHFPPFSNTRIVMLRHIVDQLCGGNSPVCSLELAKVHTEFVDKLHRSASIWDMDPSLAVEEERDGEPYRVVERLGEALLSAHDQGQLWEAGPWCAASSTSLLG</sequence>
<evidence type="ECO:0000259" key="3">
    <source>
        <dbReference type="Pfam" id="PF22725"/>
    </source>
</evidence>
<dbReference type="GO" id="GO:0016491">
    <property type="term" value="F:oxidoreductase activity"/>
    <property type="evidence" value="ECO:0007669"/>
    <property type="project" value="UniProtKB-KW"/>
</dbReference>
<dbReference type="GO" id="GO:0000166">
    <property type="term" value="F:nucleotide binding"/>
    <property type="evidence" value="ECO:0007669"/>
    <property type="project" value="InterPro"/>
</dbReference>
<feature type="domain" description="GFO/IDH/MocA-like oxidoreductase" evidence="3">
    <location>
        <begin position="150"/>
        <end position="280"/>
    </location>
</feature>
<dbReference type="RefSeq" id="WP_185692847.1">
    <property type="nucleotide sequence ID" value="NZ_JACHVA010000082.1"/>
</dbReference>
<dbReference type="AlphaFoldDB" id="A0A7X1E4K3"/>
<gene>
    <name evidence="4" type="ORF">H5P30_10205</name>
</gene>
<dbReference type="Proteomes" id="UP000525652">
    <property type="component" value="Unassembled WGS sequence"/>
</dbReference>
<organism evidence="4 5">
    <name type="scientific">Puniceicoccus vermicola</name>
    <dbReference type="NCBI Taxonomy" id="388746"/>
    <lineage>
        <taxon>Bacteria</taxon>
        <taxon>Pseudomonadati</taxon>
        <taxon>Verrucomicrobiota</taxon>
        <taxon>Opitutia</taxon>
        <taxon>Puniceicoccales</taxon>
        <taxon>Puniceicoccaceae</taxon>
        <taxon>Puniceicoccus</taxon>
    </lineage>
</organism>
<dbReference type="InterPro" id="IPR050463">
    <property type="entry name" value="Gfo/Idh/MocA_oxidrdct_glycsds"/>
</dbReference>
<dbReference type="SUPFAM" id="SSF51735">
    <property type="entry name" value="NAD(P)-binding Rossmann-fold domains"/>
    <property type="match status" value="1"/>
</dbReference>
<dbReference type="InterPro" id="IPR000683">
    <property type="entry name" value="Gfo/Idh/MocA-like_OxRdtase_N"/>
</dbReference>
<dbReference type="SUPFAM" id="SSF55347">
    <property type="entry name" value="Glyceraldehyde-3-phosphate dehydrogenase-like, C-terminal domain"/>
    <property type="match status" value="1"/>
</dbReference>
<dbReference type="Gene3D" id="3.40.50.720">
    <property type="entry name" value="NAD(P)-binding Rossmann-like Domain"/>
    <property type="match status" value="1"/>
</dbReference>
<accession>A0A7X1E4K3</accession>
<dbReference type="Pfam" id="PF22725">
    <property type="entry name" value="GFO_IDH_MocA_C3"/>
    <property type="match status" value="1"/>
</dbReference>